<keyword evidence="7" id="KW-1185">Reference proteome</keyword>
<evidence type="ECO:0000313" key="6">
    <source>
        <dbReference type="EMBL" id="AWL11175.1"/>
    </source>
</evidence>
<name>A0A2S2E0J6_9ALTE</name>
<dbReference type="Proteomes" id="UP000245728">
    <property type="component" value="Chromosome"/>
</dbReference>
<comment type="cofactor">
    <cofactor evidence="1">
        <name>FAD</name>
        <dbReference type="ChEBI" id="CHEBI:57692"/>
    </cofactor>
</comment>
<dbReference type="InterPro" id="IPR029039">
    <property type="entry name" value="Flavoprotein-like_sf"/>
</dbReference>
<keyword evidence="3" id="KW-0274">FAD</keyword>
<dbReference type="InterPro" id="IPR052397">
    <property type="entry name" value="NADPH-QR_MdaB"/>
</dbReference>
<dbReference type="EMBL" id="CP029347">
    <property type="protein sequence ID" value="AWL11175.1"/>
    <property type="molecule type" value="Genomic_DNA"/>
</dbReference>
<sequence>MQNVLIINAHQVYPGFSEGTLNQSFADRAMSYFAAQQKETRYVHLQDYMEQPFDIEQQLALHEWADLILIQMPVNWMGVPWLFKKYMDEVYTAGMGGELCNGDGRSRQAPQAQYGSGGTQTSTRYMLSLTFNAPKEAFDDKDQYLFEGKSVDDLFFPMHMNLRFFGMTALPTFASFDVLKNPNIQSDLERFDAHLKAFA</sequence>
<evidence type="ECO:0000256" key="2">
    <source>
        <dbReference type="ARBA" id="ARBA00022630"/>
    </source>
</evidence>
<evidence type="ECO:0000256" key="1">
    <source>
        <dbReference type="ARBA" id="ARBA00001974"/>
    </source>
</evidence>
<accession>A0A2S2E0J6</accession>
<gene>
    <name evidence="6" type="ORF">HMF8227_00679</name>
</gene>
<evidence type="ECO:0000256" key="4">
    <source>
        <dbReference type="ARBA" id="ARBA00037981"/>
    </source>
</evidence>
<dbReference type="SUPFAM" id="SSF52218">
    <property type="entry name" value="Flavoproteins"/>
    <property type="match status" value="1"/>
</dbReference>
<dbReference type="Pfam" id="PF02525">
    <property type="entry name" value="Flavodoxin_2"/>
    <property type="match status" value="1"/>
</dbReference>
<dbReference type="KEGG" id="salh:HMF8227_00679"/>
<dbReference type="RefSeq" id="WP_109338841.1">
    <property type="nucleotide sequence ID" value="NZ_CP029347.1"/>
</dbReference>
<dbReference type="AlphaFoldDB" id="A0A2S2E0J6"/>
<evidence type="ECO:0000256" key="3">
    <source>
        <dbReference type="ARBA" id="ARBA00022827"/>
    </source>
</evidence>
<evidence type="ECO:0000313" key="7">
    <source>
        <dbReference type="Proteomes" id="UP000245728"/>
    </source>
</evidence>
<proteinExistence type="inferred from homology"/>
<evidence type="ECO:0000259" key="5">
    <source>
        <dbReference type="Pfam" id="PF02525"/>
    </source>
</evidence>
<dbReference type="PANTHER" id="PTHR46305:SF3">
    <property type="entry name" value="NADPH:QUINONE OXIDOREDUCTASE MDAB"/>
    <property type="match status" value="1"/>
</dbReference>
<dbReference type="PANTHER" id="PTHR46305">
    <property type="match status" value="1"/>
</dbReference>
<dbReference type="InterPro" id="IPR003680">
    <property type="entry name" value="Flavodoxin_fold"/>
</dbReference>
<comment type="similarity">
    <text evidence="4">Belongs to the oxidoreductase MdaB family.</text>
</comment>
<organism evidence="6 7">
    <name type="scientific">Saliniradius amylolyticus</name>
    <dbReference type="NCBI Taxonomy" id="2183582"/>
    <lineage>
        <taxon>Bacteria</taxon>
        <taxon>Pseudomonadati</taxon>
        <taxon>Pseudomonadota</taxon>
        <taxon>Gammaproteobacteria</taxon>
        <taxon>Alteromonadales</taxon>
        <taxon>Alteromonadaceae</taxon>
        <taxon>Saliniradius</taxon>
    </lineage>
</organism>
<reference evidence="6 7" key="1">
    <citation type="submission" date="2018-05" db="EMBL/GenBank/DDBJ databases">
        <title>Salinimonas sp. HMF8227 Genome sequencing and assembly.</title>
        <authorList>
            <person name="Kang H."/>
            <person name="Kang J."/>
            <person name="Cha I."/>
            <person name="Kim H."/>
            <person name="Joh K."/>
        </authorList>
    </citation>
    <scope>NUCLEOTIDE SEQUENCE [LARGE SCALE GENOMIC DNA]</scope>
    <source>
        <strain evidence="6 7">HMF8227</strain>
    </source>
</reference>
<protein>
    <submittedName>
        <fullName evidence="6">Modulator of drug activity</fullName>
    </submittedName>
</protein>
<dbReference type="OrthoDB" id="9798454at2"/>
<keyword evidence="2" id="KW-0285">Flavoprotein</keyword>
<dbReference type="Gene3D" id="3.40.50.360">
    <property type="match status" value="1"/>
</dbReference>
<feature type="domain" description="Flavodoxin-like fold" evidence="5">
    <location>
        <begin position="3"/>
        <end position="194"/>
    </location>
</feature>